<accession>A0ACA9LYB8</accession>
<dbReference type="EMBL" id="CAJVPT010009205">
    <property type="protein sequence ID" value="CAG8559078.1"/>
    <property type="molecule type" value="Genomic_DNA"/>
</dbReference>
<sequence>ILTYQLIGTLLSDPSAKIIRDIGTQVHLANVSRLPRIQFDFLSIKETNEERITREQRQESIRNGFLHAWRGYTKYAWGYDELRPVSNGSNNNFNGWGATIVDSLDTMWIMDLKDEFNKSRDFVSKVDFSTSDGFISVFETTIRYLGGLLSAFELSDDPIFLEKAYELGTALLPSFNSSTGLPYNELSLAKYDYSISTYLEMNK</sequence>
<organism evidence="1 2">
    <name type="scientific">Acaulospora colombiana</name>
    <dbReference type="NCBI Taxonomy" id="27376"/>
    <lineage>
        <taxon>Eukaryota</taxon>
        <taxon>Fungi</taxon>
        <taxon>Fungi incertae sedis</taxon>
        <taxon>Mucoromycota</taxon>
        <taxon>Glomeromycotina</taxon>
        <taxon>Glomeromycetes</taxon>
        <taxon>Diversisporales</taxon>
        <taxon>Acaulosporaceae</taxon>
        <taxon>Acaulospora</taxon>
    </lineage>
</organism>
<name>A0ACA9LYB8_9GLOM</name>
<keyword evidence="2" id="KW-1185">Reference proteome</keyword>
<protein>
    <submittedName>
        <fullName evidence="1">6786_t:CDS:1</fullName>
    </submittedName>
</protein>
<dbReference type="Proteomes" id="UP000789525">
    <property type="component" value="Unassembled WGS sequence"/>
</dbReference>
<reference evidence="1" key="1">
    <citation type="submission" date="2021-06" db="EMBL/GenBank/DDBJ databases">
        <authorList>
            <person name="Kallberg Y."/>
            <person name="Tangrot J."/>
            <person name="Rosling A."/>
        </authorList>
    </citation>
    <scope>NUCLEOTIDE SEQUENCE</scope>
    <source>
        <strain evidence="1">CL356</strain>
    </source>
</reference>
<evidence type="ECO:0000313" key="2">
    <source>
        <dbReference type="Proteomes" id="UP000789525"/>
    </source>
</evidence>
<comment type="caution">
    <text evidence="1">The sequence shown here is derived from an EMBL/GenBank/DDBJ whole genome shotgun (WGS) entry which is preliminary data.</text>
</comment>
<proteinExistence type="predicted"/>
<evidence type="ECO:0000313" key="1">
    <source>
        <dbReference type="EMBL" id="CAG8559078.1"/>
    </source>
</evidence>
<gene>
    <name evidence="1" type="ORF">ACOLOM_LOCUS5155</name>
</gene>
<feature type="non-terminal residue" evidence="1">
    <location>
        <position position="1"/>
    </location>
</feature>